<dbReference type="AlphaFoldDB" id="A0A6G1C654"/>
<evidence type="ECO:0000313" key="2">
    <source>
        <dbReference type="Proteomes" id="UP000479710"/>
    </source>
</evidence>
<evidence type="ECO:0000313" key="1">
    <source>
        <dbReference type="EMBL" id="KAF0895660.1"/>
    </source>
</evidence>
<comment type="caution">
    <text evidence="1">The sequence shown here is derived from an EMBL/GenBank/DDBJ whole genome shotgun (WGS) entry which is preliminary data.</text>
</comment>
<accession>A0A6G1C654</accession>
<reference evidence="1 2" key="1">
    <citation type="submission" date="2019-11" db="EMBL/GenBank/DDBJ databases">
        <title>Whole genome sequence of Oryza granulata.</title>
        <authorList>
            <person name="Li W."/>
        </authorList>
    </citation>
    <scope>NUCLEOTIDE SEQUENCE [LARGE SCALE GENOMIC DNA]</scope>
    <source>
        <strain evidence="2">cv. Menghai</strain>
        <tissue evidence="1">Leaf</tissue>
    </source>
</reference>
<keyword evidence="2" id="KW-1185">Reference proteome</keyword>
<sequence length="76" mass="8661">MDSTVAAFQRRWTSRPLEWEDSLAARWIRRRKGAGVRWPSIHLLGSQPSPVANSPKRGGVDLSKVEMKTGRRGYRV</sequence>
<gene>
    <name evidence="1" type="ORF">E2562_014279</name>
</gene>
<protein>
    <submittedName>
        <fullName evidence="1">Uncharacterized protein</fullName>
    </submittedName>
</protein>
<dbReference type="Proteomes" id="UP000479710">
    <property type="component" value="Unassembled WGS sequence"/>
</dbReference>
<proteinExistence type="predicted"/>
<name>A0A6G1C654_9ORYZ</name>
<organism evidence="1 2">
    <name type="scientific">Oryza meyeriana var. granulata</name>
    <dbReference type="NCBI Taxonomy" id="110450"/>
    <lineage>
        <taxon>Eukaryota</taxon>
        <taxon>Viridiplantae</taxon>
        <taxon>Streptophyta</taxon>
        <taxon>Embryophyta</taxon>
        <taxon>Tracheophyta</taxon>
        <taxon>Spermatophyta</taxon>
        <taxon>Magnoliopsida</taxon>
        <taxon>Liliopsida</taxon>
        <taxon>Poales</taxon>
        <taxon>Poaceae</taxon>
        <taxon>BOP clade</taxon>
        <taxon>Oryzoideae</taxon>
        <taxon>Oryzeae</taxon>
        <taxon>Oryzinae</taxon>
        <taxon>Oryza</taxon>
        <taxon>Oryza meyeriana</taxon>
    </lineage>
</organism>
<dbReference type="EMBL" id="SPHZ02000010">
    <property type="protein sequence ID" value="KAF0895660.1"/>
    <property type="molecule type" value="Genomic_DNA"/>
</dbReference>